<feature type="domain" description="RNA 2-O ribose methyltransferase substrate binding" evidence="3">
    <location>
        <begin position="6"/>
        <end position="80"/>
    </location>
</feature>
<keyword evidence="5" id="KW-1185">Reference proteome</keyword>
<dbReference type="InterPro" id="IPR029028">
    <property type="entry name" value="Alpha/beta_knot_MTases"/>
</dbReference>
<dbReference type="Pfam" id="PF08032">
    <property type="entry name" value="SpoU_sub_bind"/>
    <property type="match status" value="1"/>
</dbReference>
<dbReference type="InterPro" id="IPR029026">
    <property type="entry name" value="tRNA_m1G_MTases_N"/>
</dbReference>
<dbReference type="GO" id="GO:0003723">
    <property type="term" value="F:RNA binding"/>
    <property type="evidence" value="ECO:0007669"/>
    <property type="project" value="InterPro"/>
</dbReference>
<evidence type="ECO:0000313" key="5">
    <source>
        <dbReference type="Proteomes" id="UP000486602"/>
    </source>
</evidence>
<dbReference type="GO" id="GO:0006396">
    <property type="term" value="P:RNA processing"/>
    <property type="evidence" value="ECO:0007669"/>
    <property type="project" value="InterPro"/>
</dbReference>
<proteinExistence type="predicted"/>
<dbReference type="SUPFAM" id="SSF55315">
    <property type="entry name" value="L30e-like"/>
    <property type="match status" value="1"/>
</dbReference>
<keyword evidence="1 4" id="KW-0489">Methyltransferase</keyword>
<sequence>MKKDQLVYGIHPVLEALETGKSMEKVMIQKGLNPDTLHKILPKLKETGTPFQFVPKVKLDKTTGKNHQGIIAMMSPIEFQDLEWLIPSIYESGETPLLLILDRITDVRNFGAICRSAECAGVHAIVIPTKGAAQMNEDAIKTSTGALLRIPICRADSLGSTIDFLNESGFKTIACHEKGKDIYYECDFTTPVAIIMGSEEDGISNNARESSNHSVRIPMLGETQSLNVSVATSILLFEGLRQRSGLK</sequence>
<dbReference type="InterPro" id="IPR001537">
    <property type="entry name" value="SpoU_MeTrfase"/>
</dbReference>
<dbReference type="GO" id="GO:0005829">
    <property type="term" value="C:cytosol"/>
    <property type="evidence" value="ECO:0007669"/>
    <property type="project" value="TreeGrafter"/>
</dbReference>
<evidence type="ECO:0000256" key="2">
    <source>
        <dbReference type="ARBA" id="ARBA00022679"/>
    </source>
</evidence>
<keyword evidence="2 4" id="KW-0808">Transferase</keyword>
<dbReference type="InterPro" id="IPR029064">
    <property type="entry name" value="Ribosomal_eL30-like_sf"/>
</dbReference>
<dbReference type="AlphaFoldDB" id="A0A7K3WP96"/>
<dbReference type="GO" id="GO:0008173">
    <property type="term" value="F:RNA methyltransferase activity"/>
    <property type="evidence" value="ECO:0007669"/>
    <property type="project" value="InterPro"/>
</dbReference>
<accession>A0A7K3WP96</accession>
<dbReference type="CDD" id="cd18103">
    <property type="entry name" value="SpoU-like_RlmB"/>
    <property type="match status" value="1"/>
</dbReference>
<dbReference type="Gene3D" id="3.30.1330.30">
    <property type="match status" value="1"/>
</dbReference>
<evidence type="ECO:0000256" key="1">
    <source>
        <dbReference type="ARBA" id="ARBA00022603"/>
    </source>
</evidence>
<dbReference type="Pfam" id="PF00588">
    <property type="entry name" value="SpoU_methylase"/>
    <property type="match status" value="1"/>
</dbReference>
<evidence type="ECO:0000259" key="3">
    <source>
        <dbReference type="SMART" id="SM00967"/>
    </source>
</evidence>
<dbReference type="SUPFAM" id="SSF75217">
    <property type="entry name" value="alpha/beta knot"/>
    <property type="match status" value="1"/>
</dbReference>
<dbReference type="InterPro" id="IPR004441">
    <property type="entry name" value="rRNA_MeTrfase_TrmH"/>
</dbReference>
<dbReference type="GO" id="GO:0032259">
    <property type="term" value="P:methylation"/>
    <property type="evidence" value="ECO:0007669"/>
    <property type="project" value="UniProtKB-KW"/>
</dbReference>
<evidence type="ECO:0000313" key="4">
    <source>
        <dbReference type="EMBL" id="NEN23483.1"/>
    </source>
</evidence>
<dbReference type="PANTHER" id="PTHR46429:SF1">
    <property type="entry name" value="23S RRNA (GUANOSINE-2'-O-)-METHYLTRANSFERASE RLMB"/>
    <property type="match status" value="1"/>
</dbReference>
<dbReference type="InterPro" id="IPR013123">
    <property type="entry name" value="SpoU_subst-bd"/>
</dbReference>
<gene>
    <name evidence="4" type="primary">rlmB</name>
    <name evidence="4" type="ORF">G3O08_08210</name>
</gene>
<reference evidence="4 5" key="1">
    <citation type="submission" date="2020-02" db="EMBL/GenBank/DDBJ databases">
        <title>Out from the shadows clarifying the taxonomy of the family Cryomorphaceae and related taxa by utilizing the GTDB taxonomic framework.</title>
        <authorList>
            <person name="Bowman J.P."/>
        </authorList>
    </citation>
    <scope>NUCLEOTIDE SEQUENCE [LARGE SCALE GENOMIC DNA]</scope>
    <source>
        <strain evidence="4 5">QSSC 1-22</strain>
    </source>
</reference>
<dbReference type="PANTHER" id="PTHR46429">
    <property type="entry name" value="23S RRNA (GUANOSINE-2'-O-)-METHYLTRANSFERASE RLMB"/>
    <property type="match status" value="1"/>
</dbReference>
<dbReference type="SMART" id="SM00967">
    <property type="entry name" value="SpoU_sub_bind"/>
    <property type="match status" value="1"/>
</dbReference>
<protein>
    <submittedName>
        <fullName evidence="4">23S rRNA (Guanosine(2251)-2'-O)-methyltransferase RlmB</fullName>
    </submittedName>
</protein>
<dbReference type="Proteomes" id="UP000486602">
    <property type="component" value="Unassembled WGS sequence"/>
</dbReference>
<name>A0A7K3WP96_9FLAO</name>
<dbReference type="Gene3D" id="3.40.1280.10">
    <property type="match status" value="1"/>
</dbReference>
<dbReference type="RefSeq" id="WP_163284761.1">
    <property type="nucleotide sequence ID" value="NZ_JAAGVY010000011.1"/>
</dbReference>
<comment type="caution">
    <text evidence="4">The sequence shown here is derived from an EMBL/GenBank/DDBJ whole genome shotgun (WGS) entry which is preliminary data.</text>
</comment>
<dbReference type="NCBIfam" id="TIGR00186">
    <property type="entry name" value="rRNA_methyl_3"/>
    <property type="match status" value="1"/>
</dbReference>
<organism evidence="4 5">
    <name type="scientific">Cryomorpha ignava</name>
    <dbReference type="NCBI Taxonomy" id="101383"/>
    <lineage>
        <taxon>Bacteria</taxon>
        <taxon>Pseudomonadati</taxon>
        <taxon>Bacteroidota</taxon>
        <taxon>Flavobacteriia</taxon>
        <taxon>Flavobacteriales</taxon>
        <taxon>Cryomorphaceae</taxon>
        <taxon>Cryomorpha</taxon>
    </lineage>
</organism>
<dbReference type="EMBL" id="JAAGVY010000011">
    <property type="protein sequence ID" value="NEN23483.1"/>
    <property type="molecule type" value="Genomic_DNA"/>
</dbReference>